<dbReference type="InterPro" id="IPR009061">
    <property type="entry name" value="DNA-bd_dom_put_sf"/>
</dbReference>
<dbReference type="InterPro" id="IPR000551">
    <property type="entry name" value="MerR-type_HTH_dom"/>
</dbReference>
<keyword evidence="2" id="KW-0238">DNA-binding</keyword>
<dbReference type="PANTHER" id="PTHR30204:SF94">
    <property type="entry name" value="HEAVY METAL-DEPENDENT TRANSCRIPTIONAL REGULATOR HI_0293-RELATED"/>
    <property type="match status" value="1"/>
</dbReference>
<evidence type="ECO:0000313" key="4">
    <source>
        <dbReference type="EMBL" id="NEV69255.1"/>
    </source>
</evidence>
<dbReference type="PROSITE" id="PS00552">
    <property type="entry name" value="HTH_MERR_1"/>
    <property type="match status" value="1"/>
</dbReference>
<dbReference type="PROSITE" id="PS50937">
    <property type="entry name" value="HTH_MERR_2"/>
    <property type="match status" value="1"/>
</dbReference>
<evidence type="ECO:0000256" key="3">
    <source>
        <dbReference type="ARBA" id="ARBA00023163"/>
    </source>
</evidence>
<name>A0A0C1YJ61_9CYAN</name>
<evidence type="ECO:0000256" key="1">
    <source>
        <dbReference type="ARBA" id="ARBA00023015"/>
    </source>
</evidence>
<reference evidence="4" key="3">
    <citation type="submission" date="2020-02" db="EMBL/GenBank/DDBJ databases">
        <authorList>
            <person name="Sarangi A.N."/>
            <person name="Ghosh S."/>
            <person name="Mukherjee M."/>
            <person name="Tripathy S."/>
        </authorList>
    </citation>
    <scope>NUCLEOTIDE SEQUENCE</scope>
    <source>
        <strain evidence="4">BDU141951</strain>
    </source>
</reference>
<dbReference type="PANTHER" id="PTHR30204">
    <property type="entry name" value="REDOX-CYCLING DRUG-SENSING TRANSCRIPTIONAL ACTIVATOR SOXR"/>
    <property type="match status" value="1"/>
</dbReference>
<evidence type="ECO:0000256" key="2">
    <source>
        <dbReference type="ARBA" id="ARBA00023125"/>
    </source>
</evidence>
<dbReference type="CDD" id="cd04770">
    <property type="entry name" value="HTH_HMRTR"/>
    <property type="match status" value="1"/>
</dbReference>
<keyword evidence="1" id="KW-0805">Transcription regulation</keyword>
<reference evidence="4" key="1">
    <citation type="submission" date="2014-11" db="EMBL/GenBank/DDBJ databases">
        <authorList>
            <person name="Malar M.C."/>
            <person name="Sen D."/>
            <person name="Tripathy S."/>
        </authorList>
    </citation>
    <scope>NUCLEOTIDE SEQUENCE</scope>
    <source>
        <strain evidence="4">BDU141951</strain>
    </source>
</reference>
<proteinExistence type="predicted"/>
<dbReference type="AlphaFoldDB" id="A0A0C1YJ61"/>
<accession>A0A0C1YJ61</accession>
<protein>
    <submittedName>
        <fullName evidence="4">Heavy metal-responsive transcriptional regulator</fullName>
    </submittedName>
</protein>
<dbReference type="Gene3D" id="1.10.1660.10">
    <property type="match status" value="1"/>
</dbReference>
<dbReference type="Pfam" id="PF13411">
    <property type="entry name" value="MerR_1"/>
    <property type="match status" value="1"/>
</dbReference>
<comment type="caution">
    <text evidence="4">The sequence shown here is derived from an EMBL/GenBank/DDBJ whole genome shotgun (WGS) entry which is preliminary data.</text>
</comment>
<dbReference type="PRINTS" id="PR00040">
    <property type="entry name" value="HTHMERR"/>
</dbReference>
<keyword evidence="3" id="KW-0804">Transcription</keyword>
<dbReference type="EMBL" id="JTHE02000003">
    <property type="protein sequence ID" value="NEV69255.1"/>
    <property type="molecule type" value="Genomic_DNA"/>
</dbReference>
<reference evidence="4" key="2">
    <citation type="journal article" date="2015" name="Genome Announc.">
        <title>Draft Genome Sequence of Filamentous Marine Cyanobacterium Lyngbya confervoides Strain BDU141951.</title>
        <authorList>
            <person name="Chandrababunaidu M.M."/>
            <person name="Sen D."/>
            <person name="Tripathy S."/>
        </authorList>
    </citation>
    <scope>NUCLEOTIDE SEQUENCE</scope>
    <source>
        <strain evidence="4">BDU141951</strain>
    </source>
</reference>
<dbReference type="SMART" id="SM00422">
    <property type="entry name" value="HTH_MERR"/>
    <property type="match status" value="1"/>
</dbReference>
<dbReference type="InterPro" id="IPR047057">
    <property type="entry name" value="MerR_fam"/>
</dbReference>
<dbReference type="GO" id="GO:0003677">
    <property type="term" value="F:DNA binding"/>
    <property type="evidence" value="ECO:0007669"/>
    <property type="project" value="UniProtKB-KW"/>
</dbReference>
<organism evidence="4">
    <name type="scientific">Lyngbya confervoides BDU141951</name>
    <dbReference type="NCBI Taxonomy" id="1574623"/>
    <lineage>
        <taxon>Bacteria</taxon>
        <taxon>Bacillati</taxon>
        <taxon>Cyanobacteriota</taxon>
        <taxon>Cyanophyceae</taxon>
        <taxon>Oscillatoriophycideae</taxon>
        <taxon>Oscillatoriales</taxon>
        <taxon>Microcoleaceae</taxon>
        <taxon>Lyngbya</taxon>
    </lineage>
</organism>
<sequence length="140" mass="15586">MAIITGLKIGEVAKQTGVAVGALRYYESLGLIQSERGENSYRYYAPETVQQVQFIKKAQALGFSLEDIGEVLTVHRQGDVPCEFVQSLLQDKIQQLEAQIQEMVAFKSSLEQYRDTWAADHSHPQPGDICPLIESVEGTI</sequence>
<dbReference type="GO" id="GO:0003700">
    <property type="term" value="F:DNA-binding transcription factor activity"/>
    <property type="evidence" value="ECO:0007669"/>
    <property type="project" value="InterPro"/>
</dbReference>
<dbReference type="SUPFAM" id="SSF46955">
    <property type="entry name" value="Putative DNA-binding domain"/>
    <property type="match status" value="1"/>
</dbReference>
<gene>
    <name evidence="4" type="ORF">QQ91_019330</name>
</gene>